<evidence type="ECO:0000313" key="3">
    <source>
        <dbReference type="Proteomes" id="UP000228775"/>
    </source>
</evidence>
<organism evidence="2 3">
    <name type="scientific">Candidatus Portnoybacteria bacterium CG06_land_8_20_14_3_00_39_12</name>
    <dbReference type="NCBI Taxonomy" id="1974809"/>
    <lineage>
        <taxon>Bacteria</taxon>
        <taxon>Candidatus Portnoyibacteriota</taxon>
    </lineage>
</organism>
<gene>
    <name evidence="2" type="ORF">COS76_04320</name>
</gene>
<reference evidence="3" key="1">
    <citation type="submission" date="2017-09" db="EMBL/GenBank/DDBJ databases">
        <title>Depth-based differentiation of microbial function through sediment-hosted aquifers and enrichment of novel symbionts in the deep terrestrial subsurface.</title>
        <authorList>
            <person name="Probst A.J."/>
            <person name="Ladd B."/>
            <person name="Jarett J.K."/>
            <person name="Geller-Mcgrath D.E."/>
            <person name="Sieber C.M.K."/>
            <person name="Emerson J.B."/>
            <person name="Anantharaman K."/>
            <person name="Thomas B.C."/>
            <person name="Malmstrom R."/>
            <person name="Stieglmeier M."/>
            <person name="Klingl A."/>
            <person name="Woyke T."/>
            <person name="Ryan C.M."/>
            <person name="Banfield J.F."/>
        </authorList>
    </citation>
    <scope>NUCLEOTIDE SEQUENCE [LARGE SCALE GENOMIC DNA]</scope>
</reference>
<dbReference type="EMBL" id="PEVY01000090">
    <property type="protein sequence ID" value="PIU74776.1"/>
    <property type="molecule type" value="Genomic_DNA"/>
</dbReference>
<evidence type="ECO:0000256" key="1">
    <source>
        <dbReference type="SAM" id="MobiDB-lite"/>
    </source>
</evidence>
<proteinExistence type="predicted"/>
<name>A0A2M7AVZ5_9BACT</name>
<protein>
    <submittedName>
        <fullName evidence="2">Uncharacterized protein</fullName>
    </submittedName>
</protein>
<feature type="region of interest" description="Disordered" evidence="1">
    <location>
        <begin position="42"/>
        <end position="78"/>
    </location>
</feature>
<sequence length="150" mass="16884">MIEPQQIPVNQPEKLSPTKIEAELELEKELAVPKIIEVSPKTITSEAESQTELEKVVEQSIENQSEAPQAATPVPDDQPTEILSKIKEIRNLDQEYQVQTLCDLSFQKGLSYAISVARGLDNPHVLDAFHDTLTGELRQRLIQENKVEEL</sequence>
<comment type="caution">
    <text evidence="2">The sequence shown here is derived from an EMBL/GenBank/DDBJ whole genome shotgun (WGS) entry which is preliminary data.</text>
</comment>
<evidence type="ECO:0000313" key="2">
    <source>
        <dbReference type="EMBL" id="PIU74776.1"/>
    </source>
</evidence>
<accession>A0A2M7AVZ5</accession>
<dbReference type="Proteomes" id="UP000228775">
    <property type="component" value="Unassembled WGS sequence"/>
</dbReference>
<dbReference type="AlphaFoldDB" id="A0A2M7AVZ5"/>